<dbReference type="EMBL" id="FQTV01000007">
    <property type="protein sequence ID" value="SHF34575.1"/>
    <property type="molecule type" value="Genomic_DNA"/>
</dbReference>
<dbReference type="InterPro" id="IPR033985">
    <property type="entry name" value="SusD-like_N"/>
</dbReference>
<dbReference type="AlphaFoldDB" id="A0A1M5AWI2"/>
<organism evidence="8 9">
    <name type="scientific">Bacteroides luti</name>
    <dbReference type="NCBI Taxonomy" id="1297750"/>
    <lineage>
        <taxon>Bacteria</taxon>
        <taxon>Pseudomonadati</taxon>
        <taxon>Bacteroidota</taxon>
        <taxon>Bacteroidia</taxon>
        <taxon>Bacteroidales</taxon>
        <taxon>Bacteroidaceae</taxon>
        <taxon>Bacteroides</taxon>
    </lineage>
</organism>
<evidence type="ECO:0000256" key="5">
    <source>
        <dbReference type="ARBA" id="ARBA00023237"/>
    </source>
</evidence>
<sequence length="562" mass="64459">MKLKNIFIGLGCVLAFSSCTNEMDYHEYTVYGKDYVFTDFTRTSGFVTNIYSYLDSDLPSNGSLSSACDESEYAWSWSNVHDYYNGSWGPLNSYSLWGYYKAIREANYYLKEFPNADFSELKFDKDYQAQMNRFNRYQYEVRLLRAYYYFLLVRAYGDVPFTTNVLTEDEANKLERTPAATVFQFITDECDAVADKLPINYNDLKEDASTIGSVETGRVTRGMALALKARTLLYQASPLFNANNDLTLWKKAAEASKTVIDYCSQNSIKLGKYSALWGTDNWKASEMIFVRRIGDTNSPETTNFPVGMENGNSGNCPTQTLVDAYEMKTTGKAWDETESGYDPQKPYTNRDPRLSMTVAVNGEKWPSTNANLLETYIGGRNGLPISGATPTGYYLKKYLDGTIDISAQNSSGGKKHNWITFRLGEFYLNYAEAVFKYLGSADATNDQFTMSAKDAVNVIRNREDVKMPAFPAGLSNADFWKKYERERMVELAFEGHRFWDVRRWKEGDKFKSIVRMEISKDNSNYTYNRVIKNRIWDDKMYLFPIPDVEIRKNPNLTQNPGW</sequence>
<dbReference type="SUPFAM" id="SSF48452">
    <property type="entry name" value="TPR-like"/>
    <property type="match status" value="1"/>
</dbReference>
<reference evidence="8 9" key="1">
    <citation type="submission" date="2016-11" db="EMBL/GenBank/DDBJ databases">
        <authorList>
            <person name="Jaros S."/>
            <person name="Januszkiewicz K."/>
            <person name="Wedrychowicz H."/>
        </authorList>
    </citation>
    <scope>NUCLEOTIDE SEQUENCE [LARGE SCALE GENOMIC DNA]</scope>
    <source>
        <strain evidence="8 9">DSM 26991</strain>
    </source>
</reference>
<dbReference type="Pfam" id="PF14322">
    <property type="entry name" value="SusD-like_3"/>
    <property type="match status" value="1"/>
</dbReference>
<keyword evidence="4" id="KW-0472">Membrane</keyword>
<evidence type="ECO:0000259" key="6">
    <source>
        <dbReference type="Pfam" id="PF07980"/>
    </source>
</evidence>
<dbReference type="Pfam" id="PF07980">
    <property type="entry name" value="SusD_RagB"/>
    <property type="match status" value="1"/>
</dbReference>
<evidence type="ECO:0000256" key="1">
    <source>
        <dbReference type="ARBA" id="ARBA00004442"/>
    </source>
</evidence>
<dbReference type="Gene3D" id="1.25.40.390">
    <property type="match status" value="1"/>
</dbReference>
<dbReference type="STRING" id="1297750.SAMN05444405_107118"/>
<dbReference type="PROSITE" id="PS51257">
    <property type="entry name" value="PROKAR_LIPOPROTEIN"/>
    <property type="match status" value="1"/>
</dbReference>
<keyword evidence="5" id="KW-0998">Cell outer membrane</keyword>
<comment type="similarity">
    <text evidence="2">Belongs to the SusD family.</text>
</comment>
<evidence type="ECO:0000313" key="9">
    <source>
        <dbReference type="Proteomes" id="UP000184509"/>
    </source>
</evidence>
<evidence type="ECO:0000256" key="2">
    <source>
        <dbReference type="ARBA" id="ARBA00006275"/>
    </source>
</evidence>
<keyword evidence="3" id="KW-0732">Signal</keyword>
<accession>A0A1M5AWI2</accession>
<evidence type="ECO:0000256" key="3">
    <source>
        <dbReference type="ARBA" id="ARBA00022729"/>
    </source>
</evidence>
<dbReference type="RefSeq" id="WP_073401158.1">
    <property type="nucleotide sequence ID" value="NZ_FQTV01000007.1"/>
</dbReference>
<proteinExistence type="inferred from homology"/>
<dbReference type="InterPro" id="IPR011990">
    <property type="entry name" value="TPR-like_helical_dom_sf"/>
</dbReference>
<dbReference type="Proteomes" id="UP000184509">
    <property type="component" value="Unassembled WGS sequence"/>
</dbReference>
<evidence type="ECO:0000256" key="4">
    <source>
        <dbReference type="ARBA" id="ARBA00023136"/>
    </source>
</evidence>
<feature type="domain" description="RagB/SusD" evidence="6">
    <location>
        <begin position="296"/>
        <end position="562"/>
    </location>
</feature>
<gene>
    <name evidence="8" type="ORF">SAMN05444405_107118</name>
</gene>
<dbReference type="GO" id="GO:0009279">
    <property type="term" value="C:cell outer membrane"/>
    <property type="evidence" value="ECO:0007669"/>
    <property type="project" value="UniProtKB-SubCell"/>
</dbReference>
<feature type="domain" description="SusD-like N-terminal" evidence="7">
    <location>
        <begin position="73"/>
        <end position="202"/>
    </location>
</feature>
<dbReference type="OrthoDB" id="691231at2"/>
<evidence type="ECO:0000259" key="7">
    <source>
        <dbReference type="Pfam" id="PF14322"/>
    </source>
</evidence>
<protein>
    <submittedName>
        <fullName evidence="8">Starch-binding associating with outer membrane</fullName>
    </submittedName>
</protein>
<keyword evidence="9" id="KW-1185">Reference proteome</keyword>
<evidence type="ECO:0000313" key="8">
    <source>
        <dbReference type="EMBL" id="SHF34575.1"/>
    </source>
</evidence>
<name>A0A1M5AWI2_9BACE</name>
<comment type="subcellular location">
    <subcellularLocation>
        <location evidence="1">Cell outer membrane</location>
    </subcellularLocation>
</comment>
<dbReference type="InterPro" id="IPR012944">
    <property type="entry name" value="SusD_RagB_dom"/>
</dbReference>